<dbReference type="InterPro" id="IPR032508">
    <property type="entry name" value="FecR_C"/>
</dbReference>
<keyword evidence="7" id="KW-1185">Reference proteome</keyword>
<sequence length="388" mass="45113">MDLLKKRLDIARLVAEELTGTIDEKNRIVLSRWLDEDERHRKEYTNILESLKTGNEVWKDQERGRQLMESRWGTVKSHTVRKTDRWITWSKYVAVIVLFVSIGISWLVNEEKQEVENGTVAQIEHGSMKAQLVLANGKKVDLRPEISLQLEEEGGTRILTSDNRVKYSGKDSLAGQSTEVKYNTLIVPRGGEFSLELADGTRVWLNAESRLRYPVAFTGKERKVEMEGEVYFEVAKNKEKPFIVTVNGVDIRVLGTSFNVSAYQEDVVTTLVEGKVQLKKGNEQVILSPNQQAIWSDDEFRVKQVDARNFVLWKEGVFYFEDVDLETILDDMARWYNVNVFYMNPALKEMKFSVEIRRYGDINEILRRIEQTKRVKFEIKDRTINVYE</sequence>
<keyword evidence="1" id="KW-1133">Transmembrane helix</keyword>
<dbReference type="PANTHER" id="PTHR30273">
    <property type="entry name" value="PERIPLASMIC SIGNAL SENSOR AND SIGMA FACTOR ACTIVATOR FECR-RELATED"/>
    <property type="match status" value="1"/>
</dbReference>
<evidence type="ECO:0000256" key="1">
    <source>
        <dbReference type="SAM" id="Phobius"/>
    </source>
</evidence>
<keyword evidence="1" id="KW-0812">Transmembrane</keyword>
<dbReference type="Proteomes" id="UP000654720">
    <property type="component" value="Chromosome"/>
</dbReference>
<dbReference type="STRING" id="1121130.GCA_000519105_02560"/>
<protein>
    <submittedName>
        <fullName evidence="5">DUF4974 domain-containing protein</fullName>
    </submittedName>
    <submittedName>
        <fullName evidence="4">FecR domain-containing protein</fullName>
    </submittedName>
</protein>
<feature type="domain" description="Protein FecR C-terminal" evidence="3">
    <location>
        <begin position="318"/>
        <end position="385"/>
    </location>
</feature>
<feature type="transmembrane region" description="Helical" evidence="1">
    <location>
        <begin position="89"/>
        <end position="108"/>
    </location>
</feature>
<feature type="domain" description="FecR protein" evidence="2">
    <location>
        <begin position="187"/>
        <end position="277"/>
    </location>
</feature>
<proteinExistence type="predicted"/>
<dbReference type="FunFam" id="2.60.120.1440:FF:000001">
    <property type="entry name" value="Putative anti-sigma factor"/>
    <property type="match status" value="1"/>
</dbReference>
<evidence type="ECO:0000259" key="2">
    <source>
        <dbReference type="Pfam" id="PF04773"/>
    </source>
</evidence>
<reference evidence="5 6" key="1">
    <citation type="submission" date="2018-08" db="EMBL/GenBank/DDBJ databases">
        <title>A genome reference for cultivated species of the human gut microbiota.</title>
        <authorList>
            <person name="Zou Y."/>
            <person name="Xue W."/>
            <person name="Luo G."/>
        </authorList>
    </citation>
    <scope>NUCLEOTIDE SEQUENCE [LARGE SCALE GENOMIC DNA]</scope>
    <source>
        <strain evidence="5 6">AF14-49</strain>
    </source>
</reference>
<dbReference type="Proteomes" id="UP000283589">
    <property type="component" value="Unassembled WGS sequence"/>
</dbReference>
<dbReference type="EMBL" id="QRZA01000020">
    <property type="protein sequence ID" value="RGV32517.1"/>
    <property type="molecule type" value="Genomic_DNA"/>
</dbReference>
<dbReference type="GeneID" id="93097683"/>
<dbReference type="GO" id="GO:0016989">
    <property type="term" value="F:sigma factor antagonist activity"/>
    <property type="evidence" value="ECO:0007669"/>
    <property type="project" value="TreeGrafter"/>
</dbReference>
<evidence type="ECO:0000313" key="7">
    <source>
        <dbReference type="Proteomes" id="UP000654720"/>
    </source>
</evidence>
<keyword evidence="1" id="KW-0472">Membrane</keyword>
<organism evidence="5 6">
    <name type="scientific">Butyricimonas virosa</name>
    <dbReference type="NCBI Taxonomy" id="544645"/>
    <lineage>
        <taxon>Bacteria</taxon>
        <taxon>Pseudomonadati</taxon>
        <taxon>Bacteroidota</taxon>
        <taxon>Bacteroidia</taxon>
        <taxon>Bacteroidales</taxon>
        <taxon>Odoribacteraceae</taxon>
        <taxon>Butyricimonas</taxon>
    </lineage>
</organism>
<dbReference type="InterPro" id="IPR006860">
    <property type="entry name" value="FecR"/>
</dbReference>
<dbReference type="Pfam" id="PF16344">
    <property type="entry name" value="FecR_C"/>
    <property type="match status" value="1"/>
</dbReference>
<gene>
    <name evidence="5" type="ORF">DWW18_13965</name>
    <name evidence="4" type="ORF">I6J59_17190</name>
</gene>
<name>A0A412WY03_9BACT</name>
<dbReference type="EMBL" id="CP069450">
    <property type="protein sequence ID" value="QRO49607.1"/>
    <property type="molecule type" value="Genomic_DNA"/>
</dbReference>
<dbReference type="Pfam" id="PF04773">
    <property type="entry name" value="FecR"/>
    <property type="match status" value="1"/>
</dbReference>
<evidence type="ECO:0000313" key="6">
    <source>
        <dbReference type="Proteomes" id="UP000283589"/>
    </source>
</evidence>
<evidence type="ECO:0000259" key="3">
    <source>
        <dbReference type="Pfam" id="PF16344"/>
    </source>
</evidence>
<dbReference type="RefSeq" id="WP_051466082.1">
    <property type="nucleotide sequence ID" value="NZ_CAJKXH010000023.1"/>
</dbReference>
<reference evidence="4 7" key="2">
    <citation type="submission" date="2021-02" db="EMBL/GenBank/DDBJ databases">
        <title>FDA dAtabase for Regulatory Grade micrObial Sequences (FDA-ARGOS): Supporting development and validation of Infectious Disease Dx tests.</title>
        <authorList>
            <person name="Carlson P."/>
            <person name="Fischbach M."/>
            <person name="Hastie J."/>
            <person name="Bilen M."/>
            <person name="Cheng A."/>
            <person name="Tallon L."/>
            <person name="Sadzewicz L."/>
            <person name="Zhao X."/>
            <person name="Boylan J."/>
            <person name="Ott S."/>
            <person name="Bowen H."/>
            <person name="Vavikolanu K."/>
            <person name="Mehta A."/>
            <person name="Aluvathingal J."/>
            <person name="Nadendla S."/>
            <person name="Yan Y."/>
            <person name="Sichtig H."/>
        </authorList>
    </citation>
    <scope>NUCLEOTIDE SEQUENCE [LARGE SCALE GENOMIC DNA]</scope>
    <source>
        <strain evidence="4 7">FDAARGOS_1229</strain>
    </source>
</reference>
<dbReference type="PANTHER" id="PTHR30273:SF2">
    <property type="entry name" value="PROTEIN FECR"/>
    <property type="match status" value="1"/>
</dbReference>
<accession>A0A412WY03</accession>
<dbReference type="AlphaFoldDB" id="A0A412WY03"/>
<dbReference type="Gene3D" id="3.55.50.30">
    <property type="match status" value="1"/>
</dbReference>
<evidence type="ECO:0000313" key="4">
    <source>
        <dbReference type="EMBL" id="QRO49607.1"/>
    </source>
</evidence>
<dbReference type="Gene3D" id="2.60.120.1440">
    <property type="match status" value="1"/>
</dbReference>
<evidence type="ECO:0000313" key="5">
    <source>
        <dbReference type="EMBL" id="RGV32517.1"/>
    </source>
</evidence>
<dbReference type="InterPro" id="IPR012373">
    <property type="entry name" value="Ferrdict_sens_TM"/>
</dbReference>